<dbReference type="InterPro" id="IPR027417">
    <property type="entry name" value="P-loop_NTPase"/>
</dbReference>
<evidence type="ECO:0000313" key="2">
    <source>
        <dbReference type="EMBL" id="KZS14774.1"/>
    </source>
</evidence>
<reference evidence="2 3" key="1">
    <citation type="submission" date="2016-03" db="EMBL/GenBank/DDBJ databases">
        <title>EvidentialGene: Evidence-directed Construction of Genes on Genomes.</title>
        <authorList>
            <person name="Gilbert D.G."/>
            <person name="Choi J.-H."/>
            <person name="Mockaitis K."/>
            <person name="Colbourne J."/>
            <person name="Pfrender M."/>
        </authorList>
    </citation>
    <scope>NUCLEOTIDE SEQUENCE [LARGE SCALE GENOMIC DNA]</scope>
    <source>
        <strain evidence="2 3">Xinb3</strain>
        <tissue evidence="2">Complete organism</tissue>
    </source>
</reference>
<dbReference type="Proteomes" id="UP000076858">
    <property type="component" value="Unassembled WGS sequence"/>
</dbReference>
<keyword evidence="3" id="KW-1185">Reference proteome</keyword>
<dbReference type="InterPro" id="IPR051589">
    <property type="entry name" value="Sialate-O-sulfotransferase"/>
</dbReference>
<dbReference type="PANTHER" id="PTHR45964:SF9">
    <property type="entry name" value="SULFOTRANSFERASE"/>
    <property type="match status" value="1"/>
</dbReference>
<dbReference type="AlphaFoldDB" id="A0A164Y175"/>
<comment type="similarity">
    <text evidence="1">Belongs to the WSCD family.</text>
</comment>
<dbReference type="PANTHER" id="PTHR45964">
    <property type="entry name" value="WSCD FAMILY MEMBER CG9164"/>
    <property type="match status" value="1"/>
</dbReference>
<dbReference type="PROSITE" id="PS51257">
    <property type="entry name" value="PROKAR_LIPOPROTEIN"/>
    <property type="match status" value="1"/>
</dbReference>
<proteinExistence type="inferred from homology"/>
<evidence type="ECO:0000313" key="3">
    <source>
        <dbReference type="Proteomes" id="UP000076858"/>
    </source>
</evidence>
<dbReference type="OrthoDB" id="5985073at2759"/>
<dbReference type="Gene3D" id="3.40.50.300">
    <property type="entry name" value="P-loop containing nucleotide triphosphate hydrolases"/>
    <property type="match status" value="1"/>
</dbReference>
<evidence type="ECO:0000256" key="1">
    <source>
        <dbReference type="ARBA" id="ARBA00010236"/>
    </source>
</evidence>
<accession>A0A164Y175</accession>
<protein>
    <recommendedName>
        <fullName evidence="4">Rna-binding protein</fullName>
    </recommendedName>
</protein>
<sequence>MRLVSIRRHFHYFSTVAIVSCCYVMLLKTSSKNDAKDISNQPEHQQLGDVKNGVLIEFQDEIQVLPHAAHAAKVEIQQPVTDAVPKKIDRIEHLPAMGAPSTNPNKTLNWLDLWSNDTYCNQFTVHLLEENSVQPRALVSFPGSGNTWLRMLLMGVTGLYVDTIYPGDELFVSKGIKTHDLSLFSVIYNMAMANKSTEKRIHQEVEQFRGDGILVIRNPFKAILSYRNFAFGGNMAGLAPVEAFSQGLEPVRIGNRKISTWDQFVSRSVASWEMLATVWIRGLKRGGVVYYEKLRRDTGPQLLRMAEMLGIPNVNKDRLDCVLRHNQDNTFKRSESGPKNYPKNPFTESQHLLILKSIQSVQMALKERGLDPLPVEMYDFYTPMYQYGHSIGYYALLKRFLIKELKPIVQPEGVGIAKLIEGISFLVLQLVSPQIFSWMNSPVCRVKDAEERKLNYGRVPPSARGFKMHVVLYYGHDVTLQHRRCPPLDRANACVSASRHEPAG</sequence>
<dbReference type="SUPFAM" id="SSF52540">
    <property type="entry name" value="P-loop containing nucleoside triphosphate hydrolases"/>
    <property type="match status" value="1"/>
</dbReference>
<comment type="caution">
    <text evidence="2">The sequence shown here is derived from an EMBL/GenBank/DDBJ whole genome shotgun (WGS) entry which is preliminary data.</text>
</comment>
<organism evidence="2 3">
    <name type="scientific">Daphnia magna</name>
    <dbReference type="NCBI Taxonomy" id="35525"/>
    <lineage>
        <taxon>Eukaryota</taxon>
        <taxon>Metazoa</taxon>
        <taxon>Ecdysozoa</taxon>
        <taxon>Arthropoda</taxon>
        <taxon>Crustacea</taxon>
        <taxon>Branchiopoda</taxon>
        <taxon>Diplostraca</taxon>
        <taxon>Cladocera</taxon>
        <taxon>Anomopoda</taxon>
        <taxon>Daphniidae</taxon>
        <taxon>Daphnia</taxon>
    </lineage>
</organism>
<dbReference type="EMBL" id="LRGB01000944">
    <property type="protein sequence ID" value="KZS14774.1"/>
    <property type="molecule type" value="Genomic_DNA"/>
</dbReference>
<evidence type="ECO:0008006" key="4">
    <source>
        <dbReference type="Google" id="ProtNLM"/>
    </source>
</evidence>
<name>A0A164Y175_9CRUS</name>
<dbReference type="STRING" id="35525.A0A164Y175"/>
<gene>
    <name evidence="2" type="ORF">APZ42_020119</name>
</gene>